<dbReference type="InParanoid" id="E8R4W0"/>
<dbReference type="PANTHER" id="PTHR45953:SF1">
    <property type="entry name" value="IDURONATE 2-SULFATASE"/>
    <property type="match status" value="1"/>
</dbReference>
<feature type="compositionally biased region" description="Low complexity" evidence="7">
    <location>
        <begin position="603"/>
        <end position="624"/>
    </location>
</feature>
<dbReference type="GO" id="GO:0004423">
    <property type="term" value="F:iduronate-2-sulfatase activity"/>
    <property type="evidence" value="ECO:0007669"/>
    <property type="project" value="InterPro"/>
</dbReference>
<keyword evidence="3" id="KW-0479">Metal-binding</keyword>
<accession>E8R4W0</accession>
<reference key="1">
    <citation type="submission" date="2010-11" db="EMBL/GenBank/DDBJ databases">
        <title>The complete sequence of chromosome of Isophaera pallida ATCC 43644.</title>
        <authorList>
            <consortium name="US DOE Joint Genome Institute (JGI-PGF)"/>
            <person name="Lucas S."/>
            <person name="Copeland A."/>
            <person name="Lapidus A."/>
            <person name="Bruce D."/>
            <person name="Goodwin L."/>
            <person name="Pitluck S."/>
            <person name="Kyrpides N."/>
            <person name="Mavromatis K."/>
            <person name="Pagani I."/>
            <person name="Ivanova N."/>
            <person name="Saunders E."/>
            <person name="Brettin T."/>
            <person name="Detter J.C."/>
            <person name="Han C."/>
            <person name="Tapia R."/>
            <person name="Land M."/>
            <person name="Hauser L."/>
            <person name="Markowitz V."/>
            <person name="Cheng J.-F."/>
            <person name="Hugenholtz P."/>
            <person name="Woyke T."/>
            <person name="Wu D."/>
            <person name="Eisen J.A."/>
        </authorList>
    </citation>
    <scope>NUCLEOTIDE SEQUENCE</scope>
    <source>
        <strain>ATCC 43644</strain>
    </source>
</reference>
<dbReference type="GO" id="GO:0005737">
    <property type="term" value="C:cytoplasm"/>
    <property type="evidence" value="ECO:0007669"/>
    <property type="project" value="TreeGrafter"/>
</dbReference>
<keyword evidence="4" id="KW-0732">Signal</keyword>
<keyword evidence="6" id="KW-0106">Calcium</keyword>
<evidence type="ECO:0000256" key="5">
    <source>
        <dbReference type="ARBA" id="ARBA00022801"/>
    </source>
</evidence>
<evidence type="ECO:0000256" key="4">
    <source>
        <dbReference type="ARBA" id="ARBA00022729"/>
    </source>
</evidence>
<evidence type="ECO:0000256" key="1">
    <source>
        <dbReference type="ARBA" id="ARBA00001913"/>
    </source>
</evidence>
<dbReference type="KEGG" id="ipa:Isop_1118"/>
<gene>
    <name evidence="10" type="ordered locus">Isop_1118</name>
</gene>
<dbReference type="Pfam" id="PF16347">
    <property type="entry name" value="SGSH_C"/>
    <property type="match status" value="1"/>
</dbReference>
<dbReference type="PANTHER" id="PTHR45953">
    <property type="entry name" value="IDURONATE 2-SULFATASE"/>
    <property type="match status" value="1"/>
</dbReference>
<dbReference type="PROSITE" id="PS00523">
    <property type="entry name" value="SULFATASE_1"/>
    <property type="match status" value="1"/>
</dbReference>
<dbReference type="STRING" id="575540.Isop_1118"/>
<evidence type="ECO:0000313" key="11">
    <source>
        <dbReference type="Proteomes" id="UP000008631"/>
    </source>
</evidence>
<organism evidence="10 11">
    <name type="scientific">Isosphaera pallida (strain ATCC 43644 / DSM 9630 / IS1B)</name>
    <dbReference type="NCBI Taxonomy" id="575540"/>
    <lineage>
        <taxon>Bacteria</taxon>
        <taxon>Pseudomonadati</taxon>
        <taxon>Planctomycetota</taxon>
        <taxon>Planctomycetia</taxon>
        <taxon>Isosphaerales</taxon>
        <taxon>Isosphaeraceae</taxon>
        <taxon>Isosphaera</taxon>
    </lineage>
</organism>
<evidence type="ECO:0000256" key="3">
    <source>
        <dbReference type="ARBA" id="ARBA00022723"/>
    </source>
</evidence>
<feature type="domain" description="Sulfatase N-terminal" evidence="8">
    <location>
        <begin position="634"/>
        <end position="980"/>
    </location>
</feature>
<dbReference type="Pfam" id="PF01663">
    <property type="entry name" value="Phosphodiest"/>
    <property type="match status" value="1"/>
</dbReference>
<dbReference type="InterPro" id="IPR017850">
    <property type="entry name" value="Alkaline_phosphatase_core_sf"/>
</dbReference>
<dbReference type="Gene3D" id="3.40.720.10">
    <property type="entry name" value="Alkaline Phosphatase, subunit A"/>
    <property type="match status" value="2"/>
</dbReference>
<feature type="region of interest" description="Disordered" evidence="7">
    <location>
        <begin position="591"/>
        <end position="624"/>
    </location>
</feature>
<dbReference type="AlphaFoldDB" id="E8R4W0"/>
<dbReference type="InterPro" id="IPR000917">
    <property type="entry name" value="Sulfatase_N"/>
</dbReference>
<reference evidence="10 11" key="2">
    <citation type="journal article" date="2011" name="Stand. Genomic Sci.">
        <title>Complete genome sequence of Isosphaera pallida type strain (IS1B).</title>
        <authorList>
            <consortium name="US DOE Joint Genome Institute (JGI-PGF)"/>
            <person name="Goker M."/>
            <person name="Cleland D."/>
            <person name="Saunders E."/>
            <person name="Lapidus A."/>
            <person name="Nolan M."/>
            <person name="Lucas S."/>
            <person name="Hammon N."/>
            <person name="Deshpande S."/>
            <person name="Cheng J.F."/>
            <person name="Tapia R."/>
            <person name="Han C."/>
            <person name="Goodwin L."/>
            <person name="Pitluck S."/>
            <person name="Liolios K."/>
            <person name="Pagani I."/>
            <person name="Ivanova N."/>
            <person name="Mavromatis K."/>
            <person name="Pati A."/>
            <person name="Chen A."/>
            <person name="Palaniappan K."/>
            <person name="Land M."/>
            <person name="Hauser L."/>
            <person name="Chang Y.J."/>
            <person name="Jeffries C.D."/>
            <person name="Detter J.C."/>
            <person name="Beck B."/>
            <person name="Woyke T."/>
            <person name="Bristow J."/>
            <person name="Eisen J.A."/>
            <person name="Markowitz V."/>
            <person name="Hugenholtz P."/>
            <person name="Kyrpides N.C."/>
            <person name="Klenk H.P."/>
        </authorList>
    </citation>
    <scope>NUCLEOTIDE SEQUENCE [LARGE SCALE GENOMIC DNA]</scope>
    <source>
        <strain evidence="11">ATCC 43644 / DSM 9630 / IS1B</strain>
    </source>
</reference>
<dbReference type="GO" id="GO:0046872">
    <property type="term" value="F:metal ion binding"/>
    <property type="evidence" value="ECO:0007669"/>
    <property type="project" value="UniProtKB-KW"/>
</dbReference>
<keyword evidence="5" id="KW-0378">Hydrolase</keyword>
<dbReference type="InterPro" id="IPR024607">
    <property type="entry name" value="Sulfatase_CS"/>
</dbReference>
<dbReference type="InterPro" id="IPR032506">
    <property type="entry name" value="SGSH_C"/>
</dbReference>
<dbReference type="CDD" id="cd16031">
    <property type="entry name" value="G6S_like"/>
    <property type="match status" value="1"/>
</dbReference>
<evidence type="ECO:0000313" key="10">
    <source>
        <dbReference type="EMBL" id="ADV61706.1"/>
    </source>
</evidence>
<sequence>MACRPSHLAEWVDRGFTTIDNRRWVKQLGAVSITAIAVHRIRIPTGWELPRTTSRFPFGLTILVVKRVKPGGMIVATHLLNPHSTSLAFRWTSFLVVWLGGIGVGLESAIAAERPHHEDHRPNILFIFSDDHSIPALSAYGEARNLLQTPTLDRLAREGMRFDRCLVPNSICGPSRATVLTGKYSHAHGFYDNRSRFDGSQTTFPKLLQKAGYQTALFGKWHLVSEPTGFDDWEILPGQGHYYNPDFLTPTGKITKTGYVTDLITERALQWFTQSRDPSRPFLWMVHHKAPHREWEPALRHLGHDNDRVYPEPPTLFDDYAGRGKAEREQDMTIARTMNERDLKLVPPARLNAEQRRVWDAYYEPRNRAFRQAKLEGNDLVRWKYNRYMHDYLGCVKAVDESVQRLLEALEAAGVADNTIVVYCSDQGFYLGEHGWFDKRFIFEESLRTPLLIRWPGVVAPGSVNRDLVSNLDFASTFLEAAGLTPPDDLHGRSLVPILKGKTPADWRKSFYYHYYEYPGVHSVRRHYGVVTDRYKLVRFYGDDIDEWELFDLETDPLELTSVYGKPEYAQIQAELHAELERLRAELKVPDPDPAATFQANSPAAGDAATTKAAATRPQAASPPRLVPAAVQRPNVVFITVDDMNNDAGCYGHPQVKTPHLDALAARGVRFDRAYCQYPLCNPSRASFLTGLRPDQTKVYDNQKQFRETDPNILTLPQLFKTNGYHVARVGKLYHYGNPGQIGTDGLDDPPSWSEKVNPVGIDKSELEPKIINHTPKRGLGAGMCYLSDPDGKDEDHTDGKVASEAIRILNQRQDQPLFLAVGFYRPHTPYVAPQKYFDLYPFETVSLTPRPNMIPEDVPAAAFASTRPWPSFGITPEQERRCKQAYWASISFVDAQLGRVLAAIDALGLRDKTIVVFLSDHGYHLGEHGLWLKQSNFEESARVPLVIAGYGVADQAKGQSCERTVELIDLYPTLADLAGLTPPPNLPGASLRPLLNNPKASWDRPAFTQVRRAGFEGRSVRTERWRCTVWDDGANGVELYDHANDPLEQKNRANDPDHAQTLAELRALLEGNR</sequence>
<dbReference type="CDD" id="cd16030">
    <property type="entry name" value="iduronate-2-sulfatase"/>
    <property type="match status" value="1"/>
</dbReference>
<evidence type="ECO:0000259" key="9">
    <source>
        <dbReference type="Pfam" id="PF16347"/>
    </source>
</evidence>
<dbReference type="Proteomes" id="UP000008631">
    <property type="component" value="Chromosome"/>
</dbReference>
<feature type="domain" description="N-sulphoglucosamine sulphohydrolase C-terminal" evidence="9">
    <location>
        <begin position="432"/>
        <end position="585"/>
    </location>
</feature>
<name>E8R4W0_ISOPI</name>
<dbReference type="SMR" id="E8R4W0"/>
<dbReference type="InterPro" id="IPR002591">
    <property type="entry name" value="Phosphodiest/P_Trfase"/>
</dbReference>
<dbReference type="Pfam" id="PF00884">
    <property type="entry name" value="Sulfatase"/>
    <property type="match status" value="1"/>
</dbReference>
<dbReference type="eggNOG" id="COG3119">
    <property type="taxonomic scope" value="Bacteria"/>
</dbReference>
<evidence type="ECO:0000256" key="2">
    <source>
        <dbReference type="ARBA" id="ARBA00008779"/>
    </source>
</evidence>
<dbReference type="EMBL" id="CP002353">
    <property type="protein sequence ID" value="ADV61706.1"/>
    <property type="molecule type" value="Genomic_DNA"/>
</dbReference>
<comment type="similarity">
    <text evidence="2">Belongs to the sulfatase family.</text>
</comment>
<keyword evidence="11" id="KW-1185">Reference proteome</keyword>
<dbReference type="InterPro" id="IPR035874">
    <property type="entry name" value="IDS"/>
</dbReference>
<dbReference type="HOGENOM" id="CLU_287117_0_0_0"/>
<evidence type="ECO:0000256" key="7">
    <source>
        <dbReference type="SAM" id="MobiDB-lite"/>
    </source>
</evidence>
<evidence type="ECO:0000259" key="8">
    <source>
        <dbReference type="Pfam" id="PF00884"/>
    </source>
</evidence>
<comment type="cofactor">
    <cofactor evidence="1">
        <name>Ca(2+)</name>
        <dbReference type="ChEBI" id="CHEBI:29108"/>
    </cofactor>
</comment>
<dbReference type="SUPFAM" id="SSF53649">
    <property type="entry name" value="Alkaline phosphatase-like"/>
    <property type="match status" value="2"/>
</dbReference>
<protein>
    <submittedName>
        <fullName evidence="10">Sulfatase</fullName>
    </submittedName>
</protein>
<proteinExistence type="inferred from homology"/>
<evidence type="ECO:0000256" key="6">
    <source>
        <dbReference type="ARBA" id="ARBA00022837"/>
    </source>
</evidence>